<evidence type="ECO:0000259" key="2">
    <source>
        <dbReference type="Pfam" id="PF09362"/>
    </source>
</evidence>
<keyword evidence="1" id="KW-0732">Signal</keyword>
<feature type="signal peptide" evidence="1">
    <location>
        <begin position="1"/>
        <end position="27"/>
    </location>
</feature>
<reference evidence="3 4" key="1">
    <citation type="submission" date="2018-03" db="EMBL/GenBank/DDBJ databases">
        <title>Genomic Encyclopedia of Archaeal and Bacterial Type Strains, Phase II (KMG-II): from individual species to whole genera.</title>
        <authorList>
            <person name="Goeker M."/>
        </authorList>
    </citation>
    <scope>NUCLEOTIDE SEQUENCE [LARGE SCALE GENOMIC DNA]</scope>
    <source>
        <strain evidence="3 4">DSM 44720</strain>
    </source>
</reference>
<sequence length="315" mass="32993">MVGWLAVSVFRTVVLAVVALLAACTTADEGQFVGIEQVVVSSGAVAPGPDASTGSFRIDCGRNGERHLNADNAVISPGVRFGAHHTHEYVGNLSTDAFSTPESLAAAASTCADGDLSAYFWPVLRLTDVTGHDEHAEGGGVHGNTGEVLPPASVGVVFDGNPNSRVVPLPRFVRMITGNPSAATGGGLNANAKWGCSGFEGRTTMKYPRCPAGSKVVRTFDFPSCWDGRNVDSASHRDHVAFATADGVCPARTFPVPELHLVVTYDVPAGRPFAVDSFPDEHRDPMTDHAMFVNAFPVALMAQVTACLNEGRACG</sequence>
<dbReference type="Pfam" id="PF09362">
    <property type="entry name" value="DUF1996"/>
    <property type="match status" value="1"/>
</dbReference>
<proteinExistence type="predicted"/>
<comment type="caution">
    <text evidence="3">The sequence shown here is derived from an EMBL/GenBank/DDBJ whole genome shotgun (WGS) entry which is preliminary data.</text>
</comment>
<protein>
    <submittedName>
        <fullName evidence="3">Uncharacterized protein DUF1996</fullName>
    </submittedName>
</protein>
<accession>A0A2T0SK24</accession>
<evidence type="ECO:0000256" key="1">
    <source>
        <dbReference type="SAM" id="SignalP"/>
    </source>
</evidence>
<name>A0A2T0SK24_9PSEU</name>
<evidence type="ECO:0000313" key="4">
    <source>
        <dbReference type="Proteomes" id="UP000239494"/>
    </source>
</evidence>
<keyword evidence="4" id="KW-1185">Reference proteome</keyword>
<gene>
    <name evidence="3" type="ORF">CLV43_11966</name>
</gene>
<feature type="domain" description="DUF1996" evidence="2">
    <location>
        <begin position="74"/>
        <end position="269"/>
    </location>
</feature>
<dbReference type="InterPro" id="IPR018535">
    <property type="entry name" value="DUF1996"/>
</dbReference>
<organism evidence="3 4">
    <name type="scientific">Umezawaea tangerina</name>
    <dbReference type="NCBI Taxonomy" id="84725"/>
    <lineage>
        <taxon>Bacteria</taxon>
        <taxon>Bacillati</taxon>
        <taxon>Actinomycetota</taxon>
        <taxon>Actinomycetes</taxon>
        <taxon>Pseudonocardiales</taxon>
        <taxon>Pseudonocardiaceae</taxon>
        <taxon>Umezawaea</taxon>
    </lineage>
</organism>
<dbReference type="PANTHER" id="PTHR43662:SF3">
    <property type="entry name" value="DOMAIN PROTEIN, PUTATIVE (AFU_ORTHOLOGUE AFUA_6G11970)-RELATED"/>
    <property type="match status" value="1"/>
</dbReference>
<feature type="chain" id="PRO_5039713028" evidence="1">
    <location>
        <begin position="28"/>
        <end position="315"/>
    </location>
</feature>
<dbReference type="PANTHER" id="PTHR43662">
    <property type="match status" value="1"/>
</dbReference>
<evidence type="ECO:0000313" key="3">
    <source>
        <dbReference type="EMBL" id="PRY33759.1"/>
    </source>
</evidence>
<dbReference type="AlphaFoldDB" id="A0A2T0SK24"/>
<dbReference type="EMBL" id="PVTF01000019">
    <property type="protein sequence ID" value="PRY33759.1"/>
    <property type="molecule type" value="Genomic_DNA"/>
</dbReference>
<dbReference type="Proteomes" id="UP000239494">
    <property type="component" value="Unassembled WGS sequence"/>
</dbReference>